<evidence type="ECO:0000256" key="3">
    <source>
        <dbReference type="ARBA" id="ARBA00022475"/>
    </source>
</evidence>
<evidence type="ECO:0000256" key="5">
    <source>
        <dbReference type="ARBA" id="ARBA00022989"/>
    </source>
</evidence>
<keyword evidence="3" id="KW-1003">Cell membrane</keyword>
<dbReference type="InterPro" id="IPR011701">
    <property type="entry name" value="MFS"/>
</dbReference>
<keyword evidence="10" id="KW-1185">Reference proteome</keyword>
<dbReference type="PROSITE" id="PS50850">
    <property type="entry name" value="MFS"/>
    <property type="match status" value="1"/>
</dbReference>
<keyword evidence="6 7" id="KW-0472">Membrane</keyword>
<dbReference type="PANTHER" id="PTHR42718">
    <property type="entry name" value="MAJOR FACILITATOR SUPERFAMILY MULTIDRUG TRANSPORTER MFSC"/>
    <property type="match status" value="1"/>
</dbReference>
<feature type="transmembrane region" description="Helical" evidence="7">
    <location>
        <begin position="479"/>
        <end position="501"/>
    </location>
</feature>
<evidence type="ECO:0000313" key="10">
    <source>
        <dbReference type="Proteomes" id="UP001597277"/>
    </source>
</evidence>
<evidence type="ECO:0000256" key="1">
    <source>
        <dbReference type="ARBA" id="ARBA00004651"/>
    </source>
</evidence>
<proteinExistence type="predicted"/>
<dbReference type="EMBL" id="JBHUEE010000011">
    <property type="protein sequence ID" value="MFD1719588.1"/>
    <property type="molecule type" value="Genomic_DNA"/>
</dbReference>
<feature type="transmembrane region" description="Helical" evidence="7">
    <location>
        <begin position="365"/>
        <end position="387"/>
    </location>
</feature>
<comment type="subcellular location">
    <subcellularLocation>
        <location evidence="1">Cell membrane</location>
        <topology evidence="1">Multi-pass membrane protein</topology>
    </subcellularLocation>
</comment>
<feature type="transmembrane region" description="Helical" evidence="7">
    <location>
        <begin position="204"/>
        <end position="224"/>
    </location>
</feature>
<feature type="transmembrane region" description="Helical" evidence="7">
    <location>
        <begin position="142"/>
        <end position="165"/>
    </location>
</feature>
<reference evidence="10" key="1">
    <citation type="journal article" date="2019" name="Int. J. Syst. Evol. Microbiol.">
        <title>The Global Catalogue of Microorganisms (GCM) 10K type strain sequencing project: providing services to taxonomists for standard genome sequencing and annotation.</title>
        <authorList>
            <consortium name="The Broad Institute Genomics Platform"/>
            <consortium name="The Broad Institute Genome Sequencing Center for Infectious Disease"/>
            <person name="Wu L."/>
            <person name="Ma J."/>
        </authorList>
    </citation>
    <scope>NUCLEOTIDE SEQUENCE [LARGE SCALE GENOMIC DNA]</scope>
    <source>
        <strain evidence="10">JCM 17130</strain>
    </source>
</reference>
<feature type="transmembrane region" description="Helical" evidence="7">
    <location>
        <begin position="84"/>
        <end position="103"/>
    </location>
</feature>
<gene>
    <name evidence="9" type="ORF">ACFSE6_17220</name>
</gene>
<evidence type="ECO:0000256" key="7">
    <source>
        <dbReference type="SAM" id="Phobius"/>
    </source>
</evidence>
<dbReference type="Pfam" id="PF07690">
    <property type="entry name" value="MFS_1"/>
    <property type="match status" value="1"/>
</dbReference>
<dbReference type="InterPro" id="IPR036259">
    <property type="entry name" value="MFS_trans_sf"/>
</dbReference>
<comment type="caution">
    <text evidence="9">The sequence shown here is derived from an EMBL/GenBank/DDBJ whole genome shotgun (WGS) entry which is preliminary data.</text>
</comment>
<dbReference type="PANTHER" id="PTHR42718:SF47">
    <property type="entry name" value="METHYL VIOLOGEN RESISTANCE PROTEIN SMVA"/>
    <property type="match status" value="1"/>
</dbReference>
<keyword evidence="5 7" id="KW-1133">Transmembrane helix</keyword>
<feature type="transmembrane region" description="Helical" evidence="7">
    <location>
        <begin position="109"/>
        <end position="130"/>
    </location>
</feature>
<dbReference type="CDD" id="cd17321">
    <property type="entry name" value="MFS_MMR_MDR_like"/>
    <property type="match status" value="1"/>
</dbReference>
<organism evidence="9 10">
    <name type="scientific">Georgenia deserti</name>
    <dbReference type="NCBI Taxonomy" id="2093781"/>
    <lineage>
        <taxon>Bacteria</taxon>
        <taxon>Bacillati</taxon>
        <taxon>Actinomycetota</taxon>
        <taxon>Actinomycetes</taxon>
        <taxon>Micrococcales</taxon>
        <taxon>Bogoriellaceae</taxon>
        <taxon>Georgenia</taxon>
    </lineage>
</organism>
<name>A0ABW4L817_9MICO</name>
<feature type="transmembrane region" description="Helical" evidence="7">
    <location>
        <begin position="60"/>
        <end position="77"/>
    </location>
</feature>
<evidence type="ECO:0000259" key="8">
    <source>
        <dbReference type="PROSITE" id="PS50850"/>
    </source>
</evidence>
<feature type="domain" description="Major facilitator superfamily (MFS) profile" evidence="8">
    <location>
        <begin position="18"/>
        <end position="506"/>
    </location>
</feature>
<keyword evidence="4 7" id="KW-0812">Transmembrane</keyword>
<feature type="transmembrane region" description="Helical" evidence="7">
    <location>
        <begin position="16"/>
        <end position="40"/>
    </location>
</feature>
<dbReference type="Proteomes" id="UP001597277">
    <property type="component" value="Unassembled WGS sequence"/>
</dbReference>
<dbReference type="RefSeq" id="WP_388010189.1">
    <property type="nucleotide sequence ID" value="NZ_JBHUEE010000011.1"/>
</dbReference>
<sequence>MATTDSLPARATSREWWGVVVLVLPALLASMDLSILFMAAPSISAELAPTASQHLWMMDIYGFVMAGFLITMGSLGDRIGRRRMLLIGATAFGAASVLAAVSTSAEMLIAARALLGLGGATLAPSTLSLIRSMFADPDQRRSAIGIWTAAFTGGFAVGPIVGGMLLERFHWGSVFLLNVPIMVLLLVVAPMIVRESRDPAPGRLDLLGSVLSLAAVLPVIYGIKTMVGEGLQVGSVVTLLAGLVFAALFARRQLRAATPMIDVRLFRRAAFSASIAANMTVVFATAGMGFLAVTFIQAVLGYSPFDAAVWMLPAVGGSVLGVTAASVLGRTVRPAVLIAAGLAVSAAGFAWVSRIGPSDHVGWLIVGYGLLTVGVGVTATLATSLVLATAPPEKAGAASAVSETSAEFGGALGIAALGTISAAIYRSAMSDRSPEVLDAEAAAAAEETLGGAVAAAGQSPSAVADALLERAFDAYAQGFSTAALIGSALVLVVGVVTGLALRKLTPDEVARGQDLEAA</sequence>
<dbReference type="Gene3D" id="1.20.1250.20">
    <property type="entry name" value="MFS general substrate transporter like domains"/>
    <property type="match status" value="1"/>
</dbReference>
<protein>
    <submittedName>
        <fullName evidence="9">MFS transporter</fullName>
    </submittedName>
</protein>
<feature type="transmembrane region" description="Helical" evidence="7">
    <location>
        <begin position="408"/>
        <end position="428"/>
    </location>
</feature>
<evidence type="ECO:0000256" key="6">
    <source>
        <dbReference type="ARBA" id="ARBA00023136"/>
    </source>
</evidence>
<feature type="transmembrane region" description="Helical" evidence="7">
    <location>
        <begin position="335"/>
        <end position="353"/>
    </location>
</feature>
<feature type="transmembrane region" description="Helical" evidence="7">
    <location>
        <begin position="308"/>
        <end position="328"/>
    </location>
</feature>
<feature type="transmembrane region" description="Helical" evidence="7">
    <location>
        <begin position="230"/>
        <end position="250"/>
    </location>
</feature>
<feature type="transmembrane region" description="Helical" evidence="7">
    <location>
        <begin position="171"/>
        <end position="192"/>
    </location>
</feature>
<accession>A0ABW4L817</accession>
<keyword evidence="2" id="KW-0813">Transport</keyword>
<evidence type="ECO:0000256" key="4">
    <source>
        <dbReference type="ARBA" id="ARBA00022692"/>
    </source>
</evidence>
<dbReference type="Gene3D" id="1.20.1720.10">
    <property type="entry name" value="Multidrug resistance protein D"/>
    <property type="match status" value="1"/>
</dbReference>
<dbReference type="SUPFAM" id="SSF103473">
    <property type="entry name" value="MFS general substrate transporter"/>
    <property type="match status" value="1"/>
</dbReference>
<evidence type="ECO:0000256" key="2">
    <source>
        <dbReference type="ARBA" id="ARBA00022448"/>
    </source>
</evidence>
<evidence type="ECO:0000313" key="9">
    <source>
        <dbReference type="EMBL" id="MFD1719588.1"/>
    </source>
</evidence>
<dbReference type="InterPro" id="IPR020846">
    <property type="entry name" value="MFS_dom"/>
</dbReference>
<feature type="transmembrane region" description="Helical" evidence="7">
    <location>
        <begin position="271"/>
        <end position="296"/>
    </location>
</feature>